<dbReference type="EMBL" id="JASSZA010000008">
    <property type="protein sequence ID" value="KAK2103306.1"/>
    <property type="molecule type" value="Genomic_DNA"/>
</dbReference>
<dbReference type="SUPFAM" id="SSF57845">
    <property type="entry name" value="B-box zinc-binding domain"/>
    <property type="match status" value="1"/>
</dbReference>
<reference evidence="9 10" key="1">
    <citation type="submission" date="2023-05" db="EMBL/GenBank/DDBJ databases">
        <title>B98-5 Cell Line De Novo Hybrid Assembly: An Optical Mapping Approach.</title>
        <authorList>
            <person name="Kananen K."/>
            <person name="Auerbach J.A."/>
            <person name="Kautto E."/>
            <person name="Blachly J.S."/>
        </authorList>
    </citation>
    <scope>NUCLEOTIDE SEQUENCE [LARGE SCALE GENOMIC DNA]</scope>
    <source>
        <strain evidence="9">B95-8</strain>
        <tissue evidence="9">Cell line</tissue>
    </source>
</reference>
<dbReference type="PROSITE" id="PS50119">
    <property type="entry name" value="ZF_BBOX"/>
    <property type="match status" value="1"/>
</dbReference>
<dbReference type="Proteomes" id="UP001266305">
    <property type="component" value="Unassembled WGS sequence"/>
</dbReference>
<dbReference type="Pfam" id="PF00097">
    <property type="entry name" value="zf-C3HC4"/>
    <property type="match status" value="1"/>
</dbReference>
<keyword evidence="10" id="KW-1185">Reference proteome</keyword>
<dbReference type="PANTHER" id="PTHR25462">
    <property type="entry name" value="BONUS, ISOFORM C-RELATED"/>
    <property type="match status" value="1"/>
</dbReference>
<dbReference type="CDD" id="cd16579">
    <property type="entry name" value="RING-HC_PML_C-V"/>
    <property type="match status" value="1"/>
</dbReference>
<dbReference type="PROSITE" id="PS50089">
    <property type="entry name" value="ZF_RING_2"/>
    <property type="match status" value="1"/>
</dbReference>
<gene>
    <name evidence="9" type="ORF">P7K49_017162</name>
</gene>
<evidence type="ECO:0000259" key="7">
    <source>
        <dbReference type="PROSITE" id="PS50089"/>
    </source>
</evidence>
<comment type="caution">
    <text evidence="9">The sequence shown here is derived from an EMBL/GenBank/DDBJ whole genome shotgun (WGS) entry which is preliminary data.</text>
</comment>
<organism evidence="9 10">
    <name type="scientific">Saguinus oedipus</name>
    <name type="common">Cotton-top tamarin</name>
    <name type="synonym">Oedipomidas oedipus</name>
    <dbReference type="NCBI Taxonomy" id="9490"/>
    <lineage>
        <taxon>Eukaryota</taxon>
        <taxon>Metazoa</taxon>
        <taxon>Chordata</taxon>
        <taxon>Craniata</taxon>
        <taxon>Vertebrata</taxon>
        <taxon>Euteleostomi</taxon>
        <taxon>Mammalia</taxon>
        <taxon>Eutheria</taxon>
        <taxon>Euarchontoglires</taxon>
        <taxon>Primates</taxon>
        <taxon>Haplorrhini</taxon>
        <taxon>Platyrrhini</taxon>
        <taxon>Cebidae</taxon>
        <taxon>Callitrichinae</taxon>
        <taxon>Saguinus</taxon>
    </lineage>
</organism>
<dbReference type="InterPro" id="IPR018957">
    <property type="entry name" value="Znf_C3HC4_RING-type"/>
</dbReference>
<comment type="pathway">
    <text evidence="1">Protein modification; protein ubiquitination.</text>
</comment>
<dbReference type="InterPro" id="IPR001841">
    <property type="entry name" value="Znf_RING"/>
</dbReference>
<evidence type="ECO:0000256" key="1">
    <source>
        <dbReference type="ARBA" id="ARBA00004906"/>
    </source>
</evidence>
<dbReference type="SMART" id="SM00336">
    <property type="entry name" value="BBOX"/>
    <property type="match status" value="1"/>
</dbReference>
<name>A0ABQ9V243_SAGOE</name>
<keyword evidence="2" id="KW-0808">Transferase</keyword>
<dbReference type="InterPro" id="IPR013083">
    <property type="entry name" value="Znf_RING/FYVE/PHD"/>
</dbReference>
<keyword evidence="4 6" id="KW-0863">Zinc-finger</keyword>
<sequence>MSHHSKTKTDFADPRGDTVAHTEEQATEEFQFLRCQKCQAEAKCPKLLPCLHTLCSGCLEASGMQCPICQAPWPPGADTPALDNVFFESLQRRLSVYRQIVDAQAVCTRCKESADFWCFECEQLLCAKCFEAHQWFLKHEARPLAELRNQSVREFLDGTRKTNNIFCSNPNHRTPTLTR</sequence>
<dbReference type="Pfam" id="PF22586">
    <property type="entry name" value="ANCHR-like_BBOX"/>
    <property type="match status" value="1"/>
</dbReference>
<evidence type="ECO:0000313" key="9">
    <source>
        <dbReference type="EMBL" id="KAK2103306.1"/>
    </source>
</evidence>
<feature type="domain" description="RING-type" evidence="7">
    <location>
        <begin position="35"/>
        <end position="70"/>
    </location>
</feature>
<evidence type="ECO:0000256" key="6">
    <source>
        <dbReference type="PROSITE-ProRule" id="PRU00024"/>
    </source>
</evidence>
<dbReference type="SUPFAM" id="SSF57850">
    <property type="entry name" value="RING/U-box"/>
    <property type="match status" value="1"/>
</dbReference>
<evidence type="ECO:0000259" key="8">
    <source>
        <dbReference type="PROSITE" id="PS50119"/>
    </source>
</evidence>
<dbReference type="PROSITE" id="PS00518">
    <property type="entry name" value="ZF_RING_1"/>
    <property type="match status" value="1"/>
</dbReference>
<proteinExistence type="predicted"/>
<dbReference type="CDD" id="cd19804">
    <property type="entry name" value="Bbox1_TRIM19_C-V"/>
    <property type="match status" value="1"/>
</dbReference>
<evidence type="ECO:0000256" key="3">
    <source>
        <dbReference type="ARBA" id="ARBA00022723"/>
    </source>
</evidence>
<evidence type="ECO:0000256" key="5">
    <source>
        <dbReference type="ARBA" id="ARBA00022833"/>
    </source>
</evidence>
<accession>A0ABQ9V243</accession>
<dbReference type="SMART" id="SM00184">
    <property type="entry name" value="RING"/>
    <property type="match status" value="1"/>
</dbReference>
<evidence type="ECO:0000256" key="4">
    <source>
        <dbReference type="ARBA" id="ARBA00022771"/>
    </source>
</evidence>
<keyword evidence="5" id="KW-0862">Zinc</keyword>
<dbReference type="InterPro" id="IPR017907">
    <property type="entry name" value="Znf_RING_CS"/>
</dbReference>
<dbReference type="InterPro" id="IPR000315">
    <property type="entry name" value="Znf_B-box"/>
</dbReference>
<evidence type="ECO:0000313" key="10">
    <source>
        <dbReference type="Proteomes" id="UP001266305"/>
    </source>
</evidence>
<evidence type="ECO:0000256" key="2">
    <source>
        <dbReference type="ARBA" id="ARBA00022679"/>
    </source>
</evidence>
<feature type="domain" description="B box-type" evidence="8">
    <location>
        <begin position="102"/>
        <end position="144"/>
    </location>
</feature>
<dbReference type="InterPro" id="IPR047153">
    <property type="entry name" value="TRIM45/56/19-like"/>
</dbReference>
<dbReference type="PANTHER" id="PTHR25462:SF302">
    <property type="entry name" value="PROTEIN PML"/>
    <property type="match status" value="1"/>
</dbReference>
<keyword evidence="3" id="KW-0479">Metal-binding</keyword>
<protein>
    <submittedName>
        <fullName evidence="9">Uncharacterized protein</fullName>
    </submittedName>
</protein>
<dbReference type="Gene3D" id="3.30.40.10">
    <property type="entry name" value="Zinc/RING finger domain, C3HC4 (zinc finger)"/>
    <property type="match status" value="1"/>
</dbReference>